<name>A0A1H9BXB2_9GAMM</name>
<dbReference type="Gene3D" id="3.90.25.10">
    <property type="entry name" value="UDP-galactose 4-epimerase, domain 1"/>
    <property type="match status" value="1"/>
</dbReference>
<dbReference type="EC" id="5.1.3.2" evidence="5 10"/>
<dbReference type="GO" id="GO:0003978">
    <property type="term" value="F:UDP-glucose 4-epimerase activity"/>
    <property type="evidence" value="ECO:0007669"/>
    <property type="project" value="UniProtKB-UniRule"/>
</dbReference>
<dbReference type="Pfam" id="PF01370">
    <property type="entry name" value="Epimerase"/>
    <property type="match status" value="1"/>
</dbReference>
<dbReference type="OrthoDB" id="9803010at2"/>
<keyword evidence="7 10" id="KW-0520">NAD</keyword>
<evidence type="ECO:0000256" key="6">
    <source>
        <dbReference type="ARBA" id="ARBA00018569"/>
    </source>
</evidence>
<evidence type="ECO:0000256" key="10">
    <source>
        <dbReference type="RuleBase" id="RU366046"/>
    </source>
</evidence>
<dbReference type="CDD" id="cd05247">
    <property type="entry name" value="UDP_G4E_1_SDR_e"/>
    <property type="match status" value="1"/>
</dbReference>
<sequence length="324" mass="35163">MRVLVVGGAGYIGSHMCKLLAGRGHEVVVFDNLVTGHREALRWGRFVEGSLHDAAALDALFTQHRFDAVIQFAASIAVGESVREPLDYYRNNVGGTLELLTTMKRHGVRRLVFSSTAAIFGTPQYSPIDENHPHAPLSPYGHSKLMAEQVLRDAAAAGHLDAVALRYFNAAGADPEGELGEAHDPETHLIPLLLKAALGQVPPVTVFGSDYDTEDGTCVRDYIHICDLCEAHLLALSYLQDNPGFSAFNLGNGKGYSVKQVLAVVAQTIGRAVPTVMGPRRAGDPARLIASSELARSKLGWQPKMPELETIIRTAWRWHQAPGF</sequence>
<evidence type="ECO:0000259" key="11">
    <source>
        <dbReference type="Pfam" id="PF01370"/>
    </source>
</evidence>
<feature type="domain" description="NAD-dependent epimerase/dehydratase" evidence="11">
    <location>
        <begin position="3"/>
        <end position="251"/>
    </location>
</feature>
<dbReference type="STRING" id="489703.SAMN04488038_102260"/>
<keyword evidence="9 10" id="KW-0119">Carbohydrate metabolism</keyword>
<evidence type="ECO:0000256" key="4">
    <source>
        <dbReference type="ARBA" id="ARBA00007637"/>
    </source>
</evidence>
<comment type="catalytic activity">
    <reaction evidence="1 10">
        <text>UDP-alpha-D-glucose = UDP-alpha-D-galactose</text>
        <dbReference type="Rhea" id="RHEA:22168"/>
        <dbReference type="ChEBI" id="CHEBI:58885"/>
        <dbReference type="ChEBI" id="CHEBI:66914"/>
        <dbReference type="EC" id="5.1.3.2"/>
    </reaction>
</comment>
<evidence type="ECO:0000256" key="1">
    <source>
        <dbReference type="ARBA" id="ARBA00000083"/>
    </source>
</evidence>
<evidence type="ECO:0000256" key="2">
    <source>
        <dbReference type="ARBA" id="ARBA00001911"/>
    </source>
</evidence>
<organism evidence="12 13">
    <name type="scientific">Solimonas aquatica</name>
    <dbReference type="NCBI Taxonomy" id="489703"/>
    <lineage>
        <taxon>Bacteria</taxon>
        <taxon>Pseudomonadati</taxon>
        <taxon>Pseudomonadota</taxon>
        <taxon>Gammaproteobacteria</taxon>
        <taxon>Nevskiales</taxon>
        <taxon>Nevskiaceae</taxon>
        <taxon>Solimonas</taxon>
    </lineage>
</organism>
<evidence type="ECO:0000313" key="12">
    <source>
        <dbReference type="EMBL" id="SEP93427.1"/>
    </source>
</evidence>
<dbReference type="Gene3D" id="3.40.50.720">
    <property type="entry name" value="NAD(P)-binding Rossmann-like Domain"/>
    <property type="match status" value="1"/>
</dbReference>
<gene>
    <name evidence="12" type="ORF">SAMN04488038_102260</name>
</gene>
<evidence type="ECO:0000256" key="3">
    <source>
        <dbReference type="ARBA" id="ARBA00004947"/>
    </source>
</evidence>
<dbReference type="NCBIfam" id="TIGR01179">
    <property type="entry name" value="galE"/>
    <property type="match status" value="1"/>
</dbReference>
<dbReference type="Proteomes" id="UP000199233">
    <property type="component" value="Unassembled WGS sequence"/>
</dbReference>
<evidence type="ECO:0000256" key="9">
    <source>
        <dbReference type="ARBA" id="ARBA00023277"/>
    </source>
</evidence>
<dbReference type="InterPro" id="IPR001509">
    <property type="entry name" value="Epimerase_deHydtase"/>
</dbReference>
<dbReference type="PANTHER" id="PTHR43725:SF53">
    <property type="entry name" value="UDP-ARABINOSE 4-EPIMERASE 1"/>
    <property type="match status" value="1"/>
</dbReference>
<protein>
    <recommendedName>
        <fullName evidence="6 10">UDP-glucose 4-epimerase</fullName>
        <ecNumber evidence="5 10">5.1.3.2</ecNumber>
    </recommendedName>
</protein>
<dbReference type="RefSeq" id="WP_093282327.1">
    <property type="nucleotide sequence ID" value="NZ_FOFS01000002.1"/>
</dbReference>
<evidence type="ECO:0000256" key="5">
    <source>
        <dbReference type="ARBA" id="ARBA00013189"/>
    </source>
</evidence>
<reference evidence="13" key="1">
    <citation type="submission" date="2016-10" db="EMBL/GenBank/DDBJ databases">
        <authorList>
            <person name="Varghese N."/>
            <person name="Submissions S."/>
        </authorList>
    </citation>
    <scope>NUCLEOTIDE SEQUENCE [LARGE SCALE GENOMIC DNA]</scope>
    <source>
        <strain evidence="13">DSM 25927</strain>
    </source>
</reference>
<accession>A0A1H9BXB2</accession>
<dbReference type="InterPro" id="IPR005886">
    <property type="entry name" value="UDP_G4E"/>
</dbReference>
<comment type="similarity">
    <text evidence="4 10">Belongs to the NAD(P)-dependent epimerase/dehydratase family.</text>
</comment>
<keyword evidence="8 10" id="KW-0413">Isomerase</keyword>
<dbReference type="GO" id="GO:0033499">
    <property type="term" value="P:galactose catabolic process via UDP-galactose, Leloir pathway"/>
    <property type="evidence" value="ECO:0007669"/>
    <property type="project" value="TreeGrafter"/>
</dbReference>
<dbReference type="AlphaFoldDB" id="A0A1H9BXB2"/>
<comment type="cofactor">
    <cofactor evidence="2 10">
        <name>NAD(+)</name>
        <dbReference type="ChEBI" id="CHEBI:57540"/>
    </cofactor>
</comment>
<dbReference type="EMBL" id="FOFS01000002">
    <property type="protein sequence ID" value="SEP93427.1"/>
    <property type="molecule type" value="Genomic_DNA"/>
</dbReference>
<dbReference type="PANTHER" id="PTHR43725">
    <property type="entry name" value="UDP-GLUCOSE 4-EPIMERASE"/>
    <property type="match status" value="1"/>
</dbReference>
<dbReference type="SUPFAM" id="SSF51735">
    <property type="entry name" value="NAD(P)-binding Rossmann-fold domains"/>
    <property type="match status" value="1"/>
</dbReference>
<evidence type="ECO:0000256" key="8">
    <source>
        <dbReference type="ARBA" id="ARBA00023235"/>
    </source>
</evidence>
<comment type="pathway">
    <text evidence="3 10">Carbohydrate metabolism; galactose metabolism.</text>
</comment>
<comment type="subunit">
    <text evidence="10">Homodimer.</text>
</comment>
<keyword evidence="13" id="KW-1185">Reference proteome</keyword>
<dbReference type="InterPro" id="IPR036291">
    <property type="entry name" value="NAD(P)-bd_dom_sf"/>
</dbReference>
<proteinExistence type="inferred from homology"/>
<evidence type="ECO:0000313" key="13">
    <source>
        <dbReference type="Proteomes" id="UP000199233"/>
    </source>
</evidence>
<evidence type="ECO:0000256" key="7">
    <source>
        <dbReference type="ARBA" id="ARBA00023027"/>
    </source>
</evidence>
<dbReference type="UniPathway" id="UPA00214"/>